<dbReference type="InterPro" id="IPR001910">
    <property type="entry name" value="Inosine/uridine_hydrolase_dom"/>
</dbReference>
<dbReference type="InterPro" id="IPR023186">
    <property type="entry name" value="IUNH"/>
</dbReference>
<dbReference type="GO" id="GO:0045437">
    <property type="term" value="F:uridine nucleosidase activity"/>
    <property type="evidence" value="ECO:0007669"/>
    <property type="project" value="UniProtKB-ARBA"/>
</dbReference>
<sequence length="322" mass="35332">MAEKIILDVDTGSDDAVAIMTAVLSPDIDLTAVCTVAGNKSIENTTENTLRVLDAMHSNIPVYRGCVSPVIKGLVNNRLPPSHRKEIMIDGKIIQMHDDLLDLPAASRKHEETPAPVYYVETLRKAKQPITLVAVGPLTNLAVAFLIDPLIVKNIKKIVIMGGGYRVTNSSSSAEFNVFYDPEAAEIVQKSGAKILWVPLDATHAAYITKEDCKKFRSLNTFAGDFAAKLIEQRIVIHNALQPLAVPDAAAVHDALAVCAVIDESVLQDVRHVHCDIGLGDYAEGQTIIDPRYYPEERNCYFAFNADPVKFCNMLCEIFSKK</sequence>
<dbReference type="GO" id="GO:0008477">
    <property type="term" value="F:purine nucleosidase activity"/>
    <property type="evidence" value="ECO:0007669"/>
    <property type="project" value="TreeGrafter"/>
</dbReference>
<organism evidence="4 5">
    <name type="scientific">Treponema parvum</name>
    <dbReference type="NCBI Taxonomy" id="138851"/>
    <lineage>
        <taxon>Bacteria</taxon>
        <taxon>Pseudomonadati</taxon>
        <taxon>Spirochaetota</taxon>
        <taxon>Spirochaetia</taxon>
        <taxon>Spirochaetales</taxon>
        <taxon>Treponemataceae</taxon>
        <taxon>Treponema</taxon>
    </lineage>
</organism>
<dbReference type="PROSITE" id="PS01247">
    <property type="entry name" value="IUNH"/>
    <property type="match status" value="1"/>
</dbReference>
<dbReference type="EMBL" id="CP054257">
    <property type="protein sequence ID" value="QTQ11184.1"/>
    <property type="molecule type" value="Genomic_DNA"/>
</dbReference>
<dbReference type="Proteomes" id="UP000671995">
    <property type="component" value="Chromosome"/>
</dbReference>
<evidence type="ECO:0000313" key="5">
    <source>
        <dbReference type="Proteomes" id="UP000671995"/>
    </source>
</evidence>
<dbReference type="InterPro" id="IPR015910">
    <property type="entry name" value="I/U_nuclsd_hydro_CS"/>
</dbReference>
<dbReference type="InterPro" id="IPR036452">
    <property type="entry name" value="Ribo_hydro-like"/>
</dbReference>
<reference evidence="4" key="1">
    <citation type="submission" date="2020-05" db="EMBL/GenBank/DDBJ databases">
        <authorList>
            <person name="Zeng H."/>
            <person name="Chan Y.K."/>
            <person name="Watt R.M."/>
        </authorList>
    </citation>
    <scope>NUCLEOTIDE SEQUENCE</scope>
    <source>
        <strain evidence="4">ATCC 700773</strain>
    </source>
</reference>
<dbReference type="PANTHER" id="PTHR12304:SF4">
    <property type="entry name" value="URIDINE NUCLEOSIDASE"/>
    <property type="match status" value="1"/>
</dbReference>
<gene>
    <name evidence="4" type="ORF">HRI96_02625</name>
</gene>
<dbReference type="PANTHER" id="PTHR12304">
    <property type="entry name" value="INOSINE-URIDINE PREFERRING NUCLEOSIDE HYDROLASE"/>
    <property type="match status" value="1"/>
</dbReference>
<evidence type="ECO:0000256" key="1">
    <source>
        <dbReference type="ARBA" id="ARBA00022801"/>
    </source>
</evidence>
<dbReference type="SUPFAM" id="SSF53590">
    <property type="entry name" value="Nucleoside hydrolase"/>
    <property type="match status" value="1"/>
</dbReference>
<proteinExistence type="predicted"/>
<keyword evidence="1 4" id="KW-0378">Hydrolase</keyword>
<protein>
    <submittedName>
        <fullName evidence="4">Nucleoside hydrolase</fullName>
    </submittedName>
</protein>
<dbReference type="RefSeq" id="WP_210117981.1">
    <property type="nucleotide sequence ID" value="NZ_CP054257.1"/>
</dbReference>
<reference evidence="4" key="2">
    <citation type="journal article" date="2021" name="Microbiol. Resour. Announc.">
        <title>Complete Genome Sequences of Three Human Oral Treponema parvum Isolates.</title>
        <authorList>
            <person name="Zeng H."/>
            <person name="Watt R.M."/>
        </authorList>
    </citation>
    <scope>NUCLEOTIDE SEQUENCE</scope>
    <source>
        <strain evidence="4">ATCC 700773</strain>
    </source>
</reference>
<name>A0A975EZC1_9SPIR</name>
<accession>A0A975EZC1</accession>
<keyword evidence="2" id="KW-0326">Glycosidase</keyword>
<dbReference type="AlphaFoldDB" id="A0A975EZC1"/>
<feature type="domain" description="Inosine/uridine-preferring nucleoside hydrolase" evidence="3">
    <location>
        <begin position="5"/>
        <end position="311"/>
    </location>
</feature>
<dbReference type="GO" id="GO:0005829">
    <property type="term" value="C:cytosol"/>
    <property type="evidence" value="ECO:0007669"/>
    <property type="project" value="TreeGrafter"/>
</dbReference>
<evidence type="ECO:0000256" key="2">
    <source>
        <dbReference type="ARBA" id="ARBA00023295"/>
    </source>
</evidence>
<evidence type="ECO:0000259" key="3">
    <source>
        <dbReference type="Pfam" id="PF01156"/>
    </source>
</evidence>
<dbReference type="Gene3D" id="3.90.245.10">
    <property type="entry name" value="Ribonucleoside hydrolase-like"/>
    <property type="match status" value="1"/>
</dbReference>
<dbReference type="GO" id="GO:0006152">
    <property type="term" value="P:purine nucleoside catabolic process"/>
    <property type="evidence" value="ECO:0007669"/>
    <property type="project" value="TreeGrafter"/>
</dbReference>
<evidence type="ECO:0000313" key="4">
    <source>
        <dbReference type="EMBL" id="QTQ11184.1"/>
    </source>
</evidence>
<dbReference type="Pfam" id="PF01156">
    <property type="entry name" value="IU_nuc_hydro"/>
    <property type="match status" value="1"/>
</dbReference>